<protein>
    <submittedName>
        <fullName evidence="1">Uncharacterized protein</fullName>
    </submittedName>
</protein>
<evidence type="ECO:0000313" key="2">
    <source>
        <dbReference type="Proteomes" id="UP000540506"/>
    </source>
</evidence>
<comment type="caution">
    <text evidence="1">The sequence shown here is derived from an EMBL/GenBank/DDBJ whole genome shotgun (WGS) entry which is preliminary data.</text>
</comment>
<dbReference type="RefSeq" id="WP_281404203.1">
    <property type="nucleotide sequence ID" value="NZ_JACHJV010000001.1"/>
</dbReference>
<proteinExistence type="predicted"/>
<accession>A0A7W7R9W6</accession>
<dbReference type="Proteomes" id="UP000540506">
    <property type="component" value="Unassembled WGS sequence"/>
</dbReference>
<evidence type="ECO:0000313" key="1">
    <source>
        <dbReference type="EMBL" id="MBB4927461.1"/>
    </source>
</evidence>
<dbReference type="AlphaFoldDB" id="A0A7W7R9W6"/>
<name>A0A7W7R9W6_KITKI</name>
<keyword evidence="2" id="KW-1185">Reference proteome</keyword>
<reference evidence="1 2" key="1">
    <citation type="submission" date="2020-08" db="EMBL/GenBank/DDBJ databases">
        <title>Sequencing the genomes of 1000 actinobacteria strains.</title>
        <authorList>
            <person name="Klenk H.-P."/>
        </authorList>
    </citation>
    <scope>NUCLEOTIDE SEQUENCE [LARGE SCALE GENOMIC DNA]</scope>
    <source>
        <strain evidence="1 2">DSM 41654</strain>
    </source>
</reference>
<gene>
    <name evidence="1" type="ORF">FHR34_006454</name>
</gene>
<dbReference type="EMBL" id="JACHJV010000001">
    <property type="protein sequence ID" value="MBB4927461.1"/>
    <property type="molecule type" value="Genomic_DNA"/>
</dbReference>
<sequence>MVPLAHDARARCRPPSQALILALLNFLPALALGPLAEGLR</sequence>
<organism evidence="1 2">
    <name type="scientific">Kitasatospora kifunensis</name>
    <name type="common">Streptomyces kifunensis</name>
    <dbReference type="NCBI Taxonomy" id="58351"/>
    <lineage>
        <taxon>Bacteria</taxon>
        <taxon>Bacillati</taxon>
        <taxon>Actinomycetota</taxon>
        <taxon>Actinomycetes</taxon>
        <taxon>Kitasatosporales</taxon>
        <taxon>Streptomycetaceae</taxon>
        <taxon>Kitasatospora</taxon>
    </lineage>
</organism>